<dbReference type="Pfam" id="PF00001">
    <property type="entry name" value="7tm_1"/>
    <property type="match status" value="1"/>
</dbReference>
<dbReference type="InterPro" id="IPR050569">
    <property type="entry name" value="TAAR"/>
</dbReference>
<gene>
    <name evidence="13" type="ORF">NDU88_002451</name>
</gene>
<evidence type="ECO:0000256" key="5">
    <source>
        <dbReference type="ARBA" id="ARBA00023040"/>
    </source>
</evidence>
<dbReference type="SUPFAM" id="SSF81321">
    <property type="entry name" value="Family A G protein-coupled receptor-like"/>
    <property type="match status" value="1"/>
</dbReference>
<evidence type="ECO:0000313" key="14">
    <source>
        <dbReference type="Proteomes" id="UP001066276"/>
    </source>
</evidence>
<evidence type="ECO:0000256" key="2">
    <source>
        <dbReference type="ARBA" id="ARBA00022475"/>
    </source>
</evidence>
<accession>A0AAV7UXD3</accession>
<feature type="transmembrane region" description="Helical" evidence="11">
    <location>
        <begin position="20"/>
        <end position="46"/>
    </location>
</feature>
<dbReference type="InterPro" id="IPR000276">
    <property type="entry name" value="GPCR_Rhodpsn"/>
</dbReference>
<dbReference type="EMBL" id="JANPWB010000004">
    <property type="protein sequence ID" value="KAJ1193146.1"/>
    <property type="molecule type" value="Genomic_DNA"/>
</dbReference>
<protein>
    <recommendedName>
        <fullName evidence="12">G-protein coupled receptors family 1 profile domain-containing protein</fullName>
    </recommendedName>
</protein>
<feature type="compositionally biased region" description="Basic and acidic residues" evidence="10">
    <location>
        <begin position="341"/>
        <end position="350"/>
    </location>
</feature>
<dbReference type="PROSITE" id="PS00237">
    <property type="entry name" value="G_PROTEIN_RECEP_F1_1"/>
    <property type="match status" value="1"/>
</dbReference>
<dbReference type="PROSITE" id="PS50262">
    <property type="entry name" value="G_PROTEIN_RECEP_F1_2"/>
    <property type="match status" value="1"/>
</dbReference>
<dbReference type="GO" id="GO:0001594">
    <property type="term" value="F:trace-amine receptor activity"/>
    <property type="evidence" value="ECO:0007669"/>
    <property type="project" value="TreeGrafter"/>
</dbReference>
<dbReference type="Gene3D" id="1.20.1070.10">
    <property type="entry name" value="Rhodopsin 7-helix transmembrane proteins"/>
    <property type="match status" value="1"/>
</dbReference>
<evidence type="ECO:0000256" key="3">
    <source>
        <dbReference type="ARBA" id="ARBA00022692"/>
    </source>
</evidence>
<feature type="transmembrane region" description="Helical" evidence="11">
    <location>
        <begin position="58"/>
        <end position="80"/>
    </location>
</feature>
<dbReference type="AlphaFoldDB" id="A0AAV7UXD3"/>
<feature type="transmembrane region" description="Helical" evidence="11">
    <location>
        <begin position="256"/>
        <end position="283"/>
    </location>
</feature>
<dbReference type="Proteomes" id="UP001066276">
    <property type="component" value="Chromosome 2_2"/>
</dbReference>
<evidence type="ECO:0000256" key="11">
    <source>
        <dbReference type="SAM" id="Phobius"/>
    </source>
</evidence>
<evidence type="ECO:0000259" key="12">
    <source>
        <dbReference type="PROSITE" id="PS50262"/>
    </source>
</evidence>
<keyword evidence="8 9" id="KW-0807">Transducer</keyword>
<keyword evidence="6 11" id="KW-0472">Membrane</keyword>
<evidence type="ECO:0000256" key="10">
    <source>
        <dbReference type="SAM" id="MobiDB-lite"/>
    </source>
</evidence>
<keyword evidence="7 9" id="KW-0675">Receptor</keyword>
<feature type="transmembrane region" description="Helical" evidence="11">
    <location>
        <begin position="149"/>
        <end position="170"/>
    </location>
</feature>
<organism evidence="13 14">
    <name type="scientific">Pleurodeles waltl</name>
    <name type="common">Iberian ribbed newt</name>
    <dbReference type="NCBI Taxonomy" id="8319"/>
    <lineage>
        <taxon>Eukaryota</taxon>
        <taxon>Metazoa</taxon>
        <taxon>Chordata</taxon>
        <taxon>Craniata</taxon>
        <taxon>Vertebrata</taxon>
        <taxon>Euteleostomi</taxon>
        <taxon>Amphibia</taxon>
        <taxon>Batrachia</taxon>
        <taxon>Caudata</taxon>
        <taxon>Salamandroidea</taxon>
        <taxon>Salamandridae</taxon>
        <taxon>Pleurodelinae</taxon>
        <taxon>Pleurodeles</taxon>
    </lineage>
</organism>
<dbReference type="CDD" id="cd00637">
    <property type="entry name" value="7tm_classA_rhodopsin-like"/>
    <property type="match status" value="1"/>
</dbReference>
<evidence type="ECO:0000256" key="7">
    <source>
        <dbReference type="ARBA" id="ARBA00023170"/>
    </source>
</evidence>
<comment type="caution">
    <text evidence="13">The sequence shown here is derived from an EMBL/GenBank/DDBJ whole genome shotgun (WGS) entry which is preliminary data.</text>
</comment>
<feature type="domain" description="G-protein coupled receptors family 1 profile" evidence="12">
    <location>
        <begin position="35"/>
        <end position="305"/>
    </location>
</feature>
<comment type="similarity">
    <text evidence="9">Belongs to the G-protein coupled receptor 1 family.</text>
</comment>
<dbReference type="GO" id="GO:0005886">
    <property type="term" value="C:plasma membrane"/>
    <property type="evidence" value="ECO:0007669"/>
    <property type="project" value="UniProtKB-SubCell"/>
</dbReference>
<keyword evidence="2" id="KW-1003">Cell membrane</keyword>
<evidence type="ECO:0000256" key="8">
    <source>
        <dbReference type="ARBA" id="ARBA00023224"/>
    </source>
</evidence>
<dbReference type="PRINTS" id="PR00237">
    <property type="entry name" value="GPCRRHODOPSN"/>
</dbReference>
<reference evidence="13" key="1">
    <citation type="journal article" date="2022" name="bioRxiv">
        <title>Sequencing and chromosome-scale assembly of the giantPleurodeles waltlgenome.</title>
        <authorList>
            <person name="Brown T."/>
            <person name="Elewa A."/>
            <person name="Iarovenko S."/>
            <person name="Subramanian E."/>
            <person name="Araus A.J."/>
            <person name="Petzold A."/>
            <person name="Susuki M."/>
            <person name="Suzuki K.-i.T."/>
            <person name="Hayashi T."/>
            <person name="Toyoda A."/>
            <person name="Oliveira C."/>
            <person name="Osipova E."/>
            <person name="Leigh N.D."/>
            <person name="Simon A."/>
            <person name="Yun M.H."/>
        </authorList>
    </citation>
    <scope>NUCLEOTIDE SEQUENCE</scope>
    <source>
        <strain evidence="13">20211129_DDA</strain>
        <tissue evidence="13">Liver</tissue>
    </source>
</reference>
<keyword evidence="5 9" id="KW-0297">G-protein coupled receptor</keyword>
<dbReference type="PANTHER" id="PTHR24249">
    <property type="entry name" value="HISTAMINE RECEPTOR-RELATED G-PROTEIN COUPLED RECEPTOR"/>
    <property type="match status" value="1"/>
</dbReference>
<feature type="transmembrane region" description="Helical" evidence="11">
    <location>
        <begin position="100"/>
        <end position="128"/>
    </location>
</feature>
<comment type="subcellular location">
    <subcellularLocation>
        <location evidence="1">Cell membrane</location>
        <topology evidence="1">Multi-pass membrane protein</topology>
    </subcellularLocation>
</comment>
<feature type="compositionally biased region" description="Polar residues" evidence="10">
    <location>
        <begin position="329"/>
        <end position="340"/>
    </location>
</feature>
<proteinExistence type="inferred from homology"/>
<dbReference type="InterPro" id="IPR017452">
    <property type="entry name" value="GPCR_Rhodpsn_7TM"/>
</dbReference>
<sequence>MLSNKTNCGVCYSSTGTHIFVVFVMVLLVLAILFGNCISLAVFLGGKHFRTPQGYLKVSLAVADLALGVLVVPFSVYWELSLLLTNSTFLDWERGTSTGVSWYLCNVVGTVFAGCTLVSIATIFLLTIERSIAILKPLHKDSVITRRRTLMLIPLSWLTCYFLALSPMIFSHGAIVMEYDHCSRMCIYAPVSSTHAGQILLLFPAFDFSLLGGTLIINALSLATIHKCTRRRRMLAGKGHRLPRLSFSDIKATKTIGALTIIFTASFSPIAVFVVGSVIGYQWCTFSFFAFWILASNSCFNVIVYIVCDHHFRDGARKLLLLSPQDTLQSHNSTSQSAERSTPDIRCSEL</sequence>
<feature type="transmembrane region" description="Helical" evidence="11">
    <location>
        <begin position="289"/>
        <end position="308"/>
    </location>
</feature>
<keyword evidence="4 11" id="KW-1133">Transmembrane helix</keyword>
<keyword evidence="3 9" id="KW-0812">Transmembrane</keyword>
<evidence type="ECO:0000256" key="6">
    <source>
        <dbReference type="ARBA" id="ARBA00023136"/>
    </source>
</evidence>
<dbReference type="PANTHER" id="PTHR24249:SF307">
    <property type="entry name" value="TRACE AMINE-ASSOCIATED RECEPTOR 5"/>
    <property type="match status" value="1"/>
</dbReference>
<evidence type="ECO:0000256" key="9">
    <source>
        <dbReference type="RuleBase" id="RU000688"/>
    </source>
</evidence>
<evidence type="ECO:0000256" key="1">
    <source>
        <dbReference type="ARBA" id="ARBA00004651"/>
    </source>
</evidence>
<name>A0AAV7UXD3_PLEWA</name>
<feature type="transmembrane region" description="Helical" evidence="11">
    <location>
        <begin position="199"/>
        <end position="225"/>
    </location>
</feature>
<keyword evidence="14" id="KW-1185">Reference proteome</keyword>
<evidence type="ECO:0000313" key="13">
    <source>
        <dbReference type="EMBL" id="KAJ1193146.1"/>
    </source>
</evidence>
<feature type="region of interest" description="Disordered" evidence="10">
    <location>
        <begin position="329"/>
        <end position="350"/>
    </location>
</feature>
<evidence type="ECO:0000256" key="4">
    <source>
        <dbReference type="ARBA" id="ARBA00022989"/>
    </source>
</evidence>